<evidence type="ECO:0000256" key="6">
    <source>
        <dbReference type="ARBA" id="ARBA00022882"/>
    </source>
</evidence>
<evidence type="ECO:0000256" key="2">
    <source>
        <dbReference type="ARBA" id="ARBA00022448"/>
    </source>
</evidence>
<feature type="compositionally biased region" description="Acidic residues" evidence="12">
    <location>
        <begin position="1"/>
        <end position="11"/>
    </location>
</feature>
<comment type="subcellular location">
    <subcellularLocation>
        <location evidence="1">Membrane</location>
        <topology evidence="1">Multi-pass membrane protein</topology>
    </subcellularLocation>
</comment>
<dbReference type="InterPro" id="IPR027359">
    <property type="entry name" value="Volt_channel_dom_sf"/>
</dbReference>
<dbReference type="InterPro" id="IPR028325">
    <property type="entry name" value="VG_K_chnl"/>
</dbReference>
<gene>
    <name evidence="15" type="ORF">BSAL_41815</name>
</gene>
<evidence type="ECO:0000256" key="11">
    <source>
        <dbReference type="ARBA" id="ARBA00023303"/>
    </source>
</evidence>
<evidence type="ECO:0000256" key="9">
    <source>
        <dbReference type="ARBA" id="ARBA00023065"/>
    </source>
</evidence>
<keyword evidence="11" id="KW-0407">Ion channel</keyword>
<sequence>MRYGSDAEDSPPEQVSPSKHSLFGGTATTTLIHRKADKVYSLSNNFHAVPMITAGMPLGGNGQSSANPADASGPGAAADLLRGDMDVFDDQVFVFCQKYLAIHQAQHKQMSREHAALDQKRIYSIPSFRARWNLILNLSQKTTLGRWVAGFEGVVVTLSILTIILESIPEYNGDAVPKYDNVWFLFELIITIYFGLFTAFRFAVASSVIEVVTNPMNWFDIVSLLPLFVQVAVQSRTYGWLKTLRLFRLVKLLRMFQFVDALVETLRRIASSLVAPFVLLAVFVVTIGNIMYWLEGGTVWTVEDAVMFINRTNYTDVEYIYSLVNHTVINDCTCESTAGHLFGDTACPPLQSGFLSAAHGMWYAVAAFTTTGYGDISPQCAAGKITTSIALLFSTVFIAMPIAIVGTSFATTVVDHHNKMMLHKKLKARSIRDLRDAATKQQPVNEIYAKKRARNNRPAAQRLSAHDPQTRDAMTEPIMVTKSVTACEGLFRFVASQLQVEHLDFNPESFCVVAPTTTLNDDDVSGGSVGEGGSSTVDETASNKTEDHHGFHHRFTRRIVSYRQLPLRAQYSAHLVDTMDAYISWLFEYWLAECLAGNLDPMRDVLRPPEAGVTVSTLVSPFARRSGMEERQAAYRERKRQTREDELRRAKASLWEVMQTHTGSLHHMSMLQSVDRAPGFAMELRLPTCCVTPVVSRPMDLVVGHELASRGGQRGNPLLRSGGENSAPTGSGLLMLSSQTLWLPDMLGTFEHFTTFATRHLIFTPHESCIDFISINGVPLVEVAALQHMSRLGDVAASHGHNEADVKLENVSLTETAMLIKRLRFAACLVDANKCGGAEDQVGSRVLSAFDAGRRGGPRAAARDHLTVERVFSVALRCGDVIDFTLELRTTEGLQNPPLSLCSNKLSGGLTEHVEIDANEVYELRQRRMRELHGEGIRSISYRVELAER</sequence>
<proteinExistence type="predicted"/>
<dbReference type="GO" id="GO:0008076">
    <property type="term" value="C:voltage-gated potassium channel complex"/>
    <property type="evidence" value="ECO:0007669"/>
    <property type="project" value="InterPro"/>
</dbReference>
<dbReference type="VEuPathDB" id="TriTrypDB:BSAL_41815"/>
<feature type="transmembrane region" description="Helical" evidence="13">
    <location>
        <begin position="275"/>
        <end position="294"/>
    </location>
</feature>
<keyword evidence="3" id="KW-0633">Potassium transport</keyword>
<evidence type="ECO:0000256" key="8">
    <source>
        <dbReference type="ARBA" id="ARBA00022989"/>
    </source>
</evidence>
<reference evidence="16" key="1">
    <citation type="submission" date="2015-09" db="EMBL/GenBank/DDBJ databases">
        <authorList>
            <consortium name="Pathogen Informatics"/>
        </authorList>
    </citation>
    <scope>NUCLEOTIDE SEQUENCE [LARGE SCALE GENOMIC DNA]</scope>
    <source>
        <strain evidence="16">Lake Konstanz</strain>
    </source>
</reference>
<dbReference type="PANTHER" id="PTHR11537">
    <property type="entry name" value="VOLTAGE-GATED POTASSIUM CHANNEL"/>
    <property type="match status" value="1"/>
</dbReference>
<keyword evidence="6" id="KW-0851">Voltage-gated channel</keyword>
<feature type="region of interest" description="Disordered" evidence="12">
    <location>
        <begin position="1"/>
        <end position="24"/>
    </location>
</feature>
<keyword evidence="9" id="KW-0406">Ion transport</keyword>
<dbReference type="Gene3D" id="1.10.287.70">
    <property type="match status" value="1"/>
</dbReference>
<dbReference type="SUPFAM" id="SSF81324">
    <property type="entry name" value="Voltage-gated potassium channels"/>
    <property type="match status" value="1"/>
</dbReference>
<evidence type="ECO:0000256" key="4">
    <source>
        <dbReference type="ARBA" id="ARBA00022692"/>
    </source>
</evidence>
<evidence type="ECO:0000256" key="3">
    <source>
        <dbReference type="ARBA" id="ARBA00022538"/>
    </source>
</evidence>
<evidence type="ECO:0000313" key="15">
    <source>
        <dbReference type="EMBL" id="CUI15404.1"/>
    </source>
</evidence>
<keyword evidence="7" id="KW-0630">Potassium</keyword>
<evidence type="ECO:0000256" key="5">
    <source>
        <dbReference type="ARBA" id="ARBA00022826"/>
    </source>
</evidence>
<evidence type="ECO:0000256" key="10">
    <source>
        <dbReference type="ARBA" id="ARBA00023136"/>
    </source>
</evidence>
<organism evidence="15 16">
    <name type="scientific">Bodo saltans</name>
    <name type="common">Flagellated protozoan</name>
    <dbReference type="NCBI Taxonomy" id="75058"/>
    <lineage>
        <taxon>Eukaryota</taxon>
        <taxon>Discoba</taxon>
        <taxon>Euglenozoa</taxon>
        <taxon>Kinetoplastea</taxon>
        <taxon>Metakinetoplastina</taxon>
        <taxon>Eubodonida</taxon>
        <taxon>Bodonidae</taxon>
        <taxon>Bodo</taxon>
    </lineage>
</organism>
<feature type="transmembrane region" description="Helical" evidence="13">
    <location>
        <begin position="389"/>
        <end position="414"/>
    </location>
</feature>
<keyword evidence="10 13" id="KW-0472">Membrane</keyword>
<keyword evidence="5" id="KW-0631">Potassium channel</keyword>
<evidence type="ECO:0000313" key="16">
    <source>
        <dbReference type="Proteomes" id="UP000051952"/>
    </source>
</evidence>
<accession>A0A0S4KLB2</accession>
<feature type="transmembrane region" description="Helical" evidence="13">
    <location>
        <begin position="144"/>
        <end position="164"/>
    </location>
</feature>
<evidence type="ECO:0000256" key="1">
    <source>
        <dbReference type="ARBA" id="ARBA00004141"/>
    </source>
</evidence>
<name>A0A0S4KLB2_BODSA</name>
<dbReference type="OrthoDB" id="296522at2759"/>
<dbReference type="Proteomes" id="UP000051952">
    <property type="component" value="Unassembled WGS sequence"/>
</dbReference>
<dbReference type="EMBL" id="CYKH01002138">
    <property type="protein sequence ID" value="CUI15404.1"/>
    <property type="molecule type" value="Genomic_DNA"/>
</dbReference>
<dbReference type="InterPro" id="IPR005821">
    <property type="entry name" value="Ion_trans_dom"/>
</dbReference>
<evidence type="ECO:0000256" key="13">
    <source>
        <dbReference type="SAM" id="Phobius"/>
    </source>
</evidence>
<dbReference type="AlphaFoldDB" id="A0A0S4KLB2"/>
<evidence type="ECO:0000259" key="14">
    <source>
        <dbReference type="Pfam" id="PF00520"/>
    </source>
</evidence>
<feature type="region of interest" description="Disordered" evidence="12">
    <location>
        <begin position="522"/>
        <end position="550"/>
    </location>
</feature>
<dbReference type="GO" id="GO:0001508">
    <property type="term" value="P:action potential"/>
    <property type="evidence" value="ECO:0007669"/>
    <property type="project" value="TreeGrafter"/>
</dbReference>
<keyword evidence="4 13" id="KW-0812">Transmembrane</keyword>
<keyword evidence="8 13" id="KW-1133">Transmembrane helix</keyword>
<protein>
    <submittedName>
        <fullName evidence="15">Ion transporter, putative</fullName>
    </submittedName>
</protein>
<dbReference type="GO" id="GO:0005249">
    <property type="term" value="F:voltage-gated potassium channel activity"/>
    <property type="evidence" value="ECO:0007669"/>
    <property type="project" value="InterPro"/>
</dbReference>
<keyword evidence="2" id="KW-0813">Transport</keyword>
<keyword evidence="16" id="KW-1185">Reference proteome</keyword>
<feature type="domain" description="Ion transport" evidence="14">
    <location>
        <begin position="147"/>
        <end position="411"/>
    </location>
</feature>
<dbReference type="Pfam" id="PF00520">
    <property type="entry name" value="Ion_trans"/>
    <property type="match status" value="1"/>
</dbReference>
<dbReference type="PRINTS" id="PR00169">
    <property type="entry name" value="KCHANNEL"/>
</dbReference>
<evidence type="ECO:0000256" key="12">
    <source>
        <dbReference type="SAM" id="MobiDB-lite"/>
    </source>
</evidence>
<dbReference type="PANTHER" id="PTHR11537:SF254">
    <property type="entry name" value="POTASSIUM VOLTAGE-GATED CHANNEL PROTEIN SHAB"/>
    <property type="match status" value="1"/>
</dbReference>
<dbReference type="Gene3D" id="1.20.120.350">
    <property type="entry name" value="Voltage-gated potassium channels. Chain C"/>
    <property type="match status" value="1"/>
</dbReference>
<feature type="transmembrane region" description="Helical" evidence="13">
    <location>
        <begin position="184"/>
        <end position="204"/>
    </location>
</feature>
<evidence type="ECO:0000256" key="7">
    <source>
        <dbReference type="ARBA" id="ARBA00022958"/>
    </source>
</evidence>